<evidence type="ECO:0000313" key="4">
    <source>
        <dbReference type="Proteomes" id="UP000238322"/>
    </source>
</evidence>
<comment type="caution">
    <text evidence="3">The sequence shown here is derived from an EMBL/GenBank/DDBJ whole genome shotgun (WGS) entry which is preliminary data.</text>
</comment>
<proteinExistence type="predicted"/>
<evidence type="ECO:0000313" key="3">
    <source>
        <dbReference type="EMBL" id="PQO29613.1"/>
    </source>
</evidence>
<keyword evidence="2" id="KW-0472">Membrane</keyword>
<evidence type="ECO:0000256" key="1">
    <source>
        <dbReference type="SAM" id="MobiDB-lite"/>
    </source>
</evidence>
<keyword evidence="2" id="KW-1133">Transmembrane helix</keyword>
<organism evidence="3 4">
    <name type="scientific">Blastopirellula marina</name>
    <dbReference type="NCBI Taxonomy" id="124"/>
    <lineage>
        <taxon>Bacteria</taxon>
        <taxon>Pseudomonadati</taxon>
        <taxon>Planctomycetota</taxon>
        <taxon>Planctomycetia</taxon>
        <taxon>Pirellulales</taxon>
        <taxon>Pirellulaceae</taxon>
        <taxon>Blastopirellula</taxon>
    </lineage>
</organism>
<protein>
    <submittedName>
        <fullName evidence="3">Uncharacterized protein</fullName>
    </submittedName>
</protein>
<dbReference type="RefSeq" id="WP_105332807.1">
    <property type="nucleotide sequence ID" value="NZ_PUHY01000015.1"/>
</dbReference>
<gene>
    <name evidence="3" type="ORF">C5Y83_26515</name>
</gene>
<feature type="compositionally biased region" description="Basic residues" evidence="1">
    <location>
        <begin position="32"/>
        <end position="51"/>
    </location>
</feature>
<dbReference type="AlphaFoldDB" id="A0A2S8FBS4"/>
<accession>A0A2S8FBS4</accession>
<evidence type="ECO:0000256" key="2">
    <source>
        <dbReference type="SAM" id="Phobius"/>
    </source>
</evidence>
<reference evidence="3 4" key="1">
    <citation type="submission" date="2018-02" db="EMBL/GenBank/DDBJ databases">
        <title>Comparative genomes isolates from brazilian mangrove.</title>
        <authorList>
            <person name="Araujo J.E."/>
            <person name="Taketani R.G."/>
            <person name="Silva M.C.P."/>
            <person name="Loureco M.V."/>
            <person name="Andreote F.D."/>
        </authorList>
    </citation>
    <scope>NUCLEOTIDE SEQUENCE [LARGE SCALE GENOMIC DNA]</scope>
    <source>
        <strain evidence="3 4">Hex-1 MGV</strain>
    </source>
</reference>
<feature type="region of interest" description="Disordered" evidence="1">
    <location>
        <begin position="32"/>
        <end position="61"/>
    </location>
</feature>
<feature type="transmembrane region" description="Helical" evidence="2">
    <location>
        <begin position="6"/>
        <end position="25"/>
    </location>
</feature>
<dbReference type="Proteomes" id="UP000238322">
    <property type="component" value="Unassembled WGS sequence"/>
</dbReference>
<dbReference type="OrthoDB" id="9966889at2"/>
<sequence>MLEGFAVLAVIVVAWMMIYYVPRMLRVGVRTSHYRGRRGRPKRTSFGRRRSSHDADDSDDG</sequence>
<dbReference type="EMBL" id="PUHY01000015">
    <property type="protein sequence ID" value="PQO29613.1"/>
    <property type="molecule type" value="Genomic_DNA"/>
</dbReference>
<name>A0A2S8FBS4_9BACT</name>
<keyword evidence="2" id="KW-0812">Transmembrane</keyword>